<evidence type="ECO:0000313" key="2">
    <source>
        <dbReference type="EMBL" id="MTD12582.1"/>
    </source>
</evidence>
<feature type="region of interest" description="Disordered" evidence="1">
    <location>
        <begin position="1"/>
        <end position="90"/>
    </location>
</feature>
<dbReference type="RefSeq" id="WP_154766625.1">
    <property type="nucleotide sequence ID" value="NZ_WLYK01000001.1"/>
</dbReference>
<protein>
    <submittedName>
        <fullName evidence="2">Uncharacterized protein</fullName>
    </submittedName>
</protein>
<feature type="compositionally biased region" description="Low complexity" evidence="1">
    <location>
        <begin position="1"/>
        <end position="41"/>
    </location>
</feature>
<proteinExistence type="predicted"/>
<keyword evidence="3" id="KW-1185">Reference proteome</keyword>
<evidence type="ECO:0000256" key="1">
    <source>
        <dbReference type="SAM" id="MobiDB-lite"/>
    </source>
</evidence>
<feature type="compositionally biased region" description="Basic and acidic residues" evidence="1">
    <location>
        <begin position="62"/>
        <end position="90"/>
    </location>
</feature>
<dbReference type="Proteomes" id="UP000460221">
    <property type="component" value="Unassembled WGS sequence"/>
</dbReference>
<name>A0A7K1FEP9_9ACTN</name>
<evidence type="ECO:0000313" key="3">
    <source>
        <dbReference type="Proteomes" id="UP000460221"/>
    </source>
</evidence>
<sequence>MTVPGDAAPATGDDPDPAQGTDPDAGPADTVATTPDPVAVTPRPPIDKALLDRIFGTTLPEVTRDELPERSESRGTDDWYRENRPPHHGG</sequence>
<dbReference type="EMBL" id="WLYK01000001">
    <property type="protein sequence ID" value="MTD12582.1"/>
    <property type="molecule type" value="Genomic_DNA"/>
</dbReference>
<organism evidence="2 3">
    <name type="scientific">Nakamurella alba</name>
    <dbReference type="NCBI Taxonomy" id="2665158"/>
    <lineage>
        <taxon>Bacteria</taxon>
        <taxon>Bacillati</taxon>
        <taxon>Actinomycetota</taxon>
        <taxon>Actinomycetes</taxon>
        <taxon>Nakamurellales</taxon>
        <taxon>Nakamurellaceae</taxon>
        <taxon>Nakamurella</taxon>
    </lineage>
</organism>
<dbReference type="AlphaFoldDB" id="A0A7K1FEP9"/>
<gene>
    <name evidence="2" type="ORF">GIS00_01310</name>
</gene>
<accession>A0A7K1FEP9</accession>
<reference evidence="2 3" key="1">
    <citation type="submission" date="2019-11" db="EMBL/GenBank/DDBJ databases">
        <authorList>
            <person name="Jiang L.-Q."/>
        </authorList>
    </citation>
    <scope>NUCLEOTIDE SEQUENCE [LARGE SCALE GENOMIC DNA]</scope>
    <source>
        <strain evidence="2 3">YIM 132087</strain>
    </source>
</reference>
<comment type="caution">
    <text evidence="2">The sequence shown here is derived from an EMBL/GenBank/DDBJ whole genome shotgun (WGS) entry which is preliminary data.</text>
</comment>